<evidence type="ECO:0000313" key="13">
    <source>
        <dbReference type="Proteomes" id="UP000094291"/>
    </source>
</evidence>
<evidence type="ECO:0000256" key="10">
    <source>
        <dbReference type="HAMAP-Rule" id="MF_00238"/>
    </source>
</evidence>
<comment type="catalytic activity">
    <reaction evidence="9 10">
        <text>CMP + ATP = CDP + ADP</text>
        <dbReference type="Rhea" id="RHEA:11600"/>
        <dbReference type="ChEBI" id="CHEBI:30616"/>
        <dbReference type="ChEBI" id="CHEBI:58069"/>
        <dbReference type="ChEBI" id="CHEBI:60377"/>
        <dbReference type="ChEBI" id="CHEBI:456216"/>
        <dbReference type="EC" id="2.7.4.25"/>
    </reaction>
</comment>
<evidence type="ECO:0000259" key="11">
    <source>
        <dbReference type="Pfam" id="PF02224"/>
    </source>
</evidence>
<evidence type="ECO:0000256" key="5">
    <source>
        <dbReference type="ARBA" id="ARBA00022741"/>
    </source>
</evidence>
<dbReference type="STRING" id="197479.BFW38_08860"/>
<keyword evidence="13" id="KW-1185">Reference proteome</keyword>
<evidence type="ECO:0000256" key="4">
    <source>
        <dbReference type="ARBA" id="ARBA00022679"/>
    </source>
</evidence>
<comment type="caution">
    <text evidence="12">The sequence shown here is derived from an EMBL/GenBank/DDBJ whole genome shotgun (WGS) entry which is preliminary data.</text>
</comment>
<dbReference type="EC" id="2.7.4.25" evidence="10"/>
<evidence type="ECO:0000256" key="8">
    <source>
        <dbReference type="ARBA" id="ARBA00047615"/>
    </source>
</evidence>
<keyword evidence="7 10" id="KW-0067">ATP-binding</keyword>
<sequence>MTSEVNSIPVLTLDGPGGAGKGTVSMRLARQLGWHLLDSGALYRLVALAAIRHKVDLADEAHLAETAAALAVEFIATDEDLVQVMLEGEDVSQAIRTEAVGGAASQIAAFPQVRQALLERQRVFAQSPGLVCDGRDMGTVVFPSATLKIYLTASAEERALRRFRQLQEKGMDANISSLEQEIRDRDERDMNRAAAPLKAASDAIVLDSTDLDIDAVVNKIHELLKARGLTSNAV</sequence>
<organism evidence="12 13">
    <name type="scientific">Terasakiispira papahanaumokuakeensis</name>
    <dbReference type="NCBI Taxonomy" id="197479"/>
    <lineage>
        <taxon>Bacteria</taxon>
        <taxon>Pseudomonadati</taxon>
        <taxon>Pseudomonadota</taxon>
        <taxon>Gammaproteobacteria</taxon>
        <taxon>Oceanospirillales</taxon>
        <taxon>Terasakiispira</taxon>
    </lineage>
</organism>
<evidence type="ECO:0000256" key="7">
    <source>
        <dbReference type="ARBA" id="ARBA00022840"/>
    </source>
</evidence>
<keyword evidence="4 10" id="KW-0808">Transferase</keyword>
<dbReference type="GO" id="GO:0006220">
    <property type="term" value="P:pyrimidine nucleotide metabolic process"/>
    <property type="evidence" value="ECO:0007669"/>
    <property type="project" value="UniProtKB-UniRule"/>
</dbReference>
<accession>A0A1E2V9F6</accession>
<comment type="subcellular location">
    <subcellularLocation>
        <location evidence="1 10">Cytoplasm</location>
    </subcellularLocation>
</comment>
<dbReference type="Proteomes" id="UP000094291">
    <property type="component" value="Unassembled WGS sequence"/>
</dbReference>
<evidence type="ECO:0000256" key="1">
    <source>
        <dbReference type="ARBA" id="ARBA00004496"/>
    </source>
</evidence>
<dbReference type="InterPro" id="IPR027417">
    <property type="entry name" value="P-loop_NTPase"/>
</dbReference>
<dbReference type="SUPFAM" id="SSF52540">
    <property type="entry name" value="P-loop containing nucleoside triphosphate hydrolases"/>
    <property type="match status" value="1"/>
</dbReference>
<comment type="catalytic activity">
    <reaction evidence="8 10">
        <text>dCMP + ATP = dCDP + ADP</text>
        <dbReference type="Rhea" id="RHEA:25094"/>
        <dbReference type="ChEBI" id="CHEBI:30616"/>
        <dbReference type="ChEBI" id="CHEBI:57566"/>
        <dbReference type="ChEBI" id="CHEBI:58593"/>
        <dbReference type="ChEBI" id="CHEBI:456216"/>
        <dbReference type="EC" id="2.7.4.25"/>
    </reaction>
</comment>
<keyword evidence="3 10" id="KW-0963">Cytoplasm</keyword>
<dbReference type="InterPro" id="IPR003136">
    <property type="entry name" value="Cytidylate_kin"/>
</dbReference>
<dbReference type="PANTHER" id="PTHR21299">
    <property type="entry name" value="CYTIDYLATE KINASE/PANTOATE-BETA-ALANINE LIGASE"/>
    <property type="match status" value="1"/>
</dbReference>
<dbReference type="Pfam" id="PF02224">
    <property type="entry name" value="Cytidylate_kin"/>
    <property type="match status" value="1"/>
</dbReference>
<feature type="binding site" evidence="10">
    <location>
        <begin position="15"/>
        <end position="23"/>
    </location>
    <ligand>
        <name>ATP</name>
        <dbReference type="ChEBI" id="CHEBI:30616"/>
    </ligand>
</feature>
<evidence type="ECO:0000256" key="6">
    <source>
        <dbReference type="ARBA" id="ARBA00022777"/>
    </source>
</evidence>
<dbReference type="PANTHER" id="PTHR21299:SF2">
    <property type="entry name" value="CYTIDYLATE KINASE"/>
    <property type="match status" value="1"/>
</dbReference>
<evidence type="ECO:0000313" key="12">
    <source>
        <dbReference type="EMBL" id="ODC03638.1"/>
    </source>
</evidence>
<proteinExistence type="inferred from homology"/>
<evidence type="ECO:0000256" key="3">
    <source>
        <dbReference type="ARBA" id="ARBA00022490"/>
    </source>
</evidence>
<dbReference type="OrthoDB" id="9807434at2"/>
<protein>
    <recommendedName>
        <fullName evidence="10">Cytidylate kinase</fullName>
        <shortName evidence="10">CK</shortName>
        <ecNumber evidence="10">2.7.4.25</ecNumber>
    </recommendedName>
    <alternativeName>
        <fullName evidence="10">Cytidine monophosphate kinase</fullName>
        <shortName evidence="10">CMP kinase</shortName>
    </alternativeName>
</protein>
<dbReference type="InterPro" id="IPR011994">
    <property type="entry name" value="Cytidylate_kinase_dom"/>
</dbReference>
<dbReference type="EMBL" id="MDTQ01000001">
    <property type="protein sequence ID" value="ODC03638.1"/>
    <property type="molecule type" value="Genomic_DNA"/>
</dbReference>
<dbReference type="NCBIfam" id="TIGR00017">
    <property type="entry name" value="cmk"/>
    <property type="match status" value="1"/>
</dbReference>
<gene>
    <name evidence="10" type="primary">cmk</name>
    <name evidence="12" type="ORF">BFW38_08860</name>
</gene>
<dbReference type="AlphaFoldDB" id="A0A1E2V9F6"/>
<dbReference type="GO" id="GO:0005524">
    <property type="term" value="F:ATP binding"/>
    <property type="evidence" value="ECO:0007669"/>
    <property type="project" value="UniProtKB-UniRule"/>
</dbReference>
<dbReference type="HAMAP" id="MF_00238">
    <property type="entry name" value="Cytidyl_kinase_type1"/>
    <property type="match status" value="1"/>
</dbReference>
<dbReference type="FunFam" id="3.40.50.300:FF:000262">
    <property type="entry name" value="Cytidylate kinase"/>
    <property type="match status" value="1"/>
</dbReference>
<evidence type="ECO:0000256" key="2">
    <source>
        <dbReference type="ARBA" id="ARBA00009427"/>
    </source>
</evidence>
<dbReference type="GO" id="GO:0036431">
    <property type="term" value="F:dCMP kinase activity"/>
    <property type="evidence" value="ECO:0007669"/>
    <property type="project" value="InterPro"/>
</dbReference>
<reference evidence="12 13" key="1">
    <citation type="submission" date="2016-08" db="EMBL/GenBank/DDBJ databases">
        <authorList>
            <person name="Seilhamer J.J."/>
        </authorList>
    </citation>
    <scope>NUCLEOTIDE SEQUENCE [LARGE SCALE GENOMIC DNA]</scope>
    <source>
        <strain evidence="12 13">PH27A</strain>
    </source>
</reference>
<evidence type="ECO:0000256" key="9">
    <source>
        <dbReference type="ARBA" id="ARBA00048478"/>
    </source>
</evidence>
<keyword evidence="5 10" id="KW-0547">Nucleotide-binding</keyword>
<dbReference type="GO" id="GO:0005829">
    <property type="term" value="C:cytosol"/>
    <property type="evidence" value="ECO:0007669"/>
    <property type="project" value="TreeGrafter"/>
</dbReference>
<dbReference type="RefSeq" id="WP_068998054.1">
    <property type="nucleotide sequence ID" value="NZ_MDTQ01000001.1"/>
</dbReference>
<comment type="similarity">
    <text evidence="2 10">Belongs to the cytidylate kinase family. Type 1 subfamily.</text>
</comment>
<feature type="domain" description="Cytidylate kinase" evidence="11">
    <location>
        <begin position="12"/>
        <end position="225"/>
    </location>
</feature>
<keyword evidence="6 10" id="KW-0418">Kinase</keyword>
<name>A0A1E2V9F6_9GAMM</name>
<dbReference type="CDD" id="cd02020">
    <property type="entry name" value="CMPK"/>
    <property type="match status" value="1"/>
</dbReference>
<dbReference type="GO" id="GO:0036430">
    <property type="term" value="F:CMP kinase activity"/>
    <property type="evidence" value="ECO:0007669"/>
    <property type="project" value="RHEA"/>
</dbReference>
<dbReference type="GO" id="GO:0015949">
    <property type="term" value="P:nucleobase-containing small molecule interconversion"/>
    <property type="evidence" value="ECO:0007669"/>
    <property type="project" value="TreeGrafter"/>
</dbReference>
<dbReference type="Gene3D" id="3.40.50.300">
    <property type="entry name" value="P-loop containing nucleotide triphosphate hydrolases"/>
    <property type="match status" value="1"/>
</dbReference>